<reference evidence="2 3" key="1">
    <citation type="submission" date="2019-03" db="EMBL/GenBank/DDBJ databases">
        <title>Genomic Encyclopedia of Type Strains, Phase IV (KMG-IV): sequencing the most valuable type-strain genomes for metagenomic binning, comparative biology and taxonomic classification.</title>
        <authorList>
            <person name="Goeker M."/>
        </authorList>
    </citation>
    <scope>NUCLEOTIDE SEQUENCE [LARGE SCALE GENOMIC DNA]</scope>
    <source>
        <strain evidence="2 3">DSM 11901</strain>
    </source>
</reference>
<feature type="domain" description="TPM" evidence="1">
    <location>
        <begin position="23"/>
        <end position="149"/>
    </location>
</feature>
<evidence type="ECO:0000313" key="2">
    <source>
        <dbReference type="EMBL" id="TDP85827.1"/>
    </source>
</evidence>
<dbReference type="PANTHER" id="PTHR30373">
    <property type="entry name" value="UPF0603 PROTEIN YGCG"/>
    <property type="match status" value="1"/>
</dbReference>
<proteinExistence type="predicted"/>
<gene>
    <name evidence="2" type="ORF">EV672_102177</name>
</gene>
<evidence type="ECO:0000313" key="3">
    <source>
        <dbReference type="Proteomes" id="UP000294593"/>
    </source>
</evidence>
<protein>
    <submittedName>
        <fullName evidence="2">TLP18.3/Psb32/MOLO-1 phosphatase superfamily protein</fullName>
    </submittedName>
</protein>
<dbReference type="EMBL" id="SNXW01000002">
    <property type="protein sequence ID" value="TDP85827.1"/>
    <property type="molecule type" value="Genomic_DNA"/>
</dbReference>
<accession>A0A4R6RIX7</accession>
<dbReference type="AlphaFoldDB" id="A0A4R6RIX7"/>
<dbReference type="Pfam" id="PF04536">
    <property type="entry name" value="TPM_phosphatase"/>
    <property type="match status" value="1"/>
</dbReference>
<dbReference type="PANTHER" id="PTHR30373:SF8">
    <property type="entry name" value="BLL7265 PROTEIN"/>
    <property type="match status" value="1"/>
</dbReference>
<keyword evidence="3" id="KW-1185">Reference proteome</keyword>
<evidence type="ECO:0000259" key="1">
    <source>
        <dbReference type="Pfam" id="PF04536"/>
    </source>
</evidence>
<dbReference type="Gene3D" id="3.10.310.50">
    <property type="match status" value="1"/>
</dbReference>
<dbReference type="InterPro" id="IPR007621">
    <property type="entry name" value="TPM_dom"/>
</dbReference>
<dbReference type="OrthoDB" id="5683663at2"/>
<dbReference type="RefSeq" id="WP_133606806.1">
    <property type="nucleotide sequence ID" value="NZ_JBASTO010000312.1"/>
</dbReference>
<name>A0A4R6RIX7_9BURK</name>
<comment type="caution">
    <text evidence="2">The sequence shown here is derived from an EMBL/GenBank/DDBJ whole genome shotgun (WGS) entry which is preliminary data.</text>
</comment>
<organism evidence="2 3">
    <name type="scientific">Aquabacterium commune</name>
    <dbReference type="NCBI Taxonomy" id="70586"/>
    <lineage>
        <taxon>Bacteria</taxon>
        <taxon>Pseudomonadati</taxon>
        <taxon>Pseudomonadota</taxon>
        <taxon>Betaproteobacteria</taxon>
        <taxon>Burkholderiales</taxon>
        <taxon>Aquabacterium</taxon>
    </lineage>
</organism>
<sequence length="174" mass="18956">MATLPLTRHLPRALRHLWLDAADARRLLPAPACARLEAAVQASEARHLGELRLCVEAGLPWGALRQGQSARQRALDLFSALRVWDTAHNNGVLIYLLLADQRIEVVADRGVSAHVPPETWQALADRLGAALRQGQPEPGLLAAIAQVSDLLRQHHPAPQGLPRPNELPDAVVLI</sequence>
<dbReference type="Proteomes" id="UP000294593">
    <property type="component" value="Unassembled WGS sequence"/>
</dbReference>